<dbReference type="AlphaFoldDB" id="A0A1H5I857"/>
<gene>
    <name evidence="1" type="ORF">SAMN05444164_7816</name>
</gene>
<dbReference type="Proteomes" id="UP000198992">
    <property type="component" value="Unassembled WGS sequence"/>
</dbReference>
<reference evidence="1 2" key="1">
    <citation type="submission" date="2016-10" db="EMBL/GenBank/DDBJ databases">
        <authorList>
            <person name="de Groot N.N."/>
        </authorList>
    </citation>
    <scope>NUCLEOTIDE SEQUENCE [LARGE SCALE GENOMIC DNA]</scope>
    <source>
        <strain evidence="1 2">MT12</strain>
    </source>
</reference>
<dbReference type="EMBL" id="FNTH01000001">
    <property type="protein sequence ID" value="SEE36406.1"/>
    <property type="molecule type" value="Genomic_DNA"/>
</dbReference>
<sequence>MLKRSSANEDELDHTWARQAVAPNFMHPRALKLQHAIDLPRRFLYMFDNAGDDSKQDSTSARSA</sequence>
<evidence type="ECO:0000313" key="2">
    <source>
        <dbReference type="Proteomes" id="UP000198992"/>
    </source>
</evidence>
<name>A0A1H5I857_9BRAD</name>
<proteinExistence type="predicted"/>
<evidence type="ECO:0000313" key="1">
    <source>
        <dbReference type="EMBL" id="SEE36406.1"/>
    </source>
</evidence>
<organism evidence="1 2">
    <name type="scientific">Bradyrhizobium erythrophlei</name>
    <dbReference type="NCBI Taxonomy" id="1437360"/>
    <lineage>
        <taxon>Bacteria</taxon>
        <taxon>Pseudomonadati</taxon>
        <taxon>Pseudomonadota</taxon>
        <taxon>Alphaproteobacteria</taxon>
        <taxon>Hyphomicrobiales</taxon>
        <taxon>Nitrobacteraceae</taxon>
        <taxon>Bradyrhizobium</taxon>
    </lineage>
</organism>
<accession>A0A1H5I857</accession>
<protein>
    <submittedName>
        <fullName evidence="1">Uncharacterized protein</fullName>
    </submittedName>
</protein>